<dbReference type="EC" id="2.7.8.26" evidence="5 19"/>
<evidence type="ECO:0000256" key="16">
    <source>
        <dbReference type="ARBA" id="ARBA00032853"/>
    </source>
</evidence>
<feature type="transmembrane region" description="Helical" evidence="19">
    <location>
        <begin position="108"/>
        <end position="130"/>
    </location>
</feature>
<evidence type="ECO:0000256" key="8">
    <source>
        <dbReference type="ARBA" id="ARBA00022573"/>
    </source>
</evidence>
<evidence type="ECO:0000256" key="15">
    <source>
        <dbReference type="ARBA" id="ARBA00032605"/>
    </source>
</evidence>
<dbReference type="GO" id="GO:0008818">
    <property type="term" value="F:cobalamin 5'-phosphate synthase activity"/>
    <property type="evidence" value="ECO:0007669"/>
    <property type="project" value="UniProtKB-UniRule"/>
</dbReference>
<reference evidence="20 21" key="1">
    <citation type="submission" date="2016-12" db="EMBL/GenBank/DDBJ databases">
        <title>Isolation and genomic insights into novel planktonic Zetaproteobacteria from stratified waters of the Chesapeake Bay.</title>
        <authorList>
            <person name="McAllister S.M."/>
            <person name="Kato S."/>
            <person name="Chan C.S."/>
            <person name="Chiu B.K."/>
            <person name="Field E.K."/>
        </authorList>
    </citation>
    <scope>NUCLEOTIDE SEQUENCE [LARGE SCALE GENOMIC DNA]</scope>
    <source>
        <strain evidence="20 21">CP-5</strain>
    </source>
</reference>
<dbReference type="PANTHER" id="PTHR34148:SF1">
    <property type="entry name" value="ADENOSYLCOBINAMIDE-GDP RIBAZOLETRANSFERASE"/>
    <property type="match status" value="1"/>
</dbReference>
<evidence type="ECO:0000256" key="2">
    <source>
        <dbReference type="ARBA" id="ARBA00004651"/>
    </source>
</evidence>
<keyword evidence="11 19" id="KW-0460">Magnesium</keyword>
<dbReference type="KEGG" id="maes:Ga0123461_0272"/>
<dbReference type="Proteomes" id="UP000231701">
    <property type="component" value="Chromosome"/>
</dbReference>
<dbReference type="GO" id="GO:0005886">
    <property type="term" value="C:plasma membrane"/>
    <property type="evidence" value="ECO:0007669"/>
    <property type="project" value="UniProtKB-SubCell"/>
</dbReference>
<evidence type="ECO:0000256" key="13">
    <source>
        <dbReference type="ARBA" id="ARBA00023136"/>
    </source>
</evidence>
<comment type="subcellular location">
    <subcellularLocation>
        <location evidence="2 19">Cell membrane</location>
        <topology evidence="2 19">Multi-pass membrane protein</topology>
    </subcellularLocation>
</comment>
<evidence type="ECO:0000256" key="18">
    <source>
        <dbReference type="ARBA" id="ARBA00049504"/>
    </source>
</evidence>
<keyword evidence="7 19" id="KW-1003">Cell membrane</keyword>
<evidence type="ECO:0000256" key="6">
    <source>
        <dbReference type="ARBA" id="ARBA00015850"/>
    </source>
</evidence>
<dbReference type="PANTHER" id="PTHR34148">
    <property type="entry name" value="ADENOSYLCOBINAMIDE-GDP RIBAZOLETRANSFERASE"/>
    <property type="match status" value="1"/>
</dbReference>
<comment type="catalytic activity">
    <reaction evidence="17 19">
        <text>alpha-ribazole + adenosylcob(III)inamide-GDP = adenosylcob(III)alamin + GMP + H(+)</text>
        <dbReference type="Rhea" id="RHEA:16049"/>
        <dbReference type="ChEBI" id="CHEBI:10329"/>
        <dbReference type="ChEBI" id="CHEBI:15378"/>
        <dbReference type="ChEBI" id="CHEBI:18408"/>
        <dbReference type="ChEBI" id="CHEBI:58115"/>
        <dbReference type="ChEBI" id="CHEBI:60487"/>
        <dbReference type="EC" id="2.7.8.26"/>
    </reaction>
</comment>
<evidence type="ECO:0000256" key="3">
    <source>
        <dbReference type="ARBA" id="ARBA00004663"/>
    </source>
</evidence>
<dbReference type="NCBIfam" id="TIGR00317">
    <property type="entry name" value="cobS"/>
    <property type="match status" value="1"/>
</dbReference>
<accession>A0A2K8L1B9</accession>
<gene>
    <name evidence="19" type="primary">cobS</name>
    <name evidence="20" type="ORF">Ga0123461_0272</name>
</gene>
<name>A0A2K8L1B9_MARES</name>
<proteinExistence type="inferred from homology"/>
<evidence type="ECO:0000256" key="11">
    <source>
        <dbReference type="ARBA" id="ARBA00022842"/>
    </source>
</evidence>
<comment type="cofactor">
    <cofactor evidence="1 19">
        <name>Mg(2+)</name>
        <dbReference type="ChEBI" id="CHEBI:18420"/>
    </cofactor>
</comment>
<evidence type="ECO:0000313" key="21">
    <source>
        <dbReference type="Proteomes" id="UP000231701"/>
    </source>
</evidence>
<keyword evidence="8 19" id="KW-0169">Cobalamin biosynthesis</keyword>
<keyword evidence="10 19" id="KW-0812">Transmembrane</keyword>
<evidence type="ECO:0000256" key="9">
    <source>
        <dbReference type="ARBA" id="ARBA00022679"/>
    </source>
</evidence>
<dbReference type="OrthoDB" id="9794626at2"/>
<dbReference type="Pfam" id="PF02654">
    <property type="entry name" value="CobS"/>
    <property type="match status" value="1"/>
</dbReference>
<evidence type="ECO:0000313" key="20">
    <source>
        <dbReference type="EMBL" id="ATX78724.1"/>
    </source>
</evidence>
<dbReference type="GO" id="GO:0051073">
    <property type="term" value="F:adenosylcobinamide-GDP ribazoletransferase activity"/>
    <property type="evidence" value="ECO:0007669"/>
    <property type="project" value="UniProtKB-UniRule"/>
</dbReference>
<dbReference type="UniPathway" id="UPA00148">
    <property type="reaction ID" value="UER00238"/>
</dbReference>
<feature type="transmembrane region" description="Helical" evidence="19">
    <location>
        <begin position="137"/>
        <end position="158"/>
    </location>
</feature>
<feature type="transmembrane region" description="Helical" evidence="19">
    <location>
        <begin position="178"/>
        <end position="208"/>
    </location>
</feature>
<keyword evidence="9 19" id="KW-0808">Transferase</keyword>
<keyword evidence="13 19" id="KW-0472">Membrane</keyword>
<comment type="similarity">
    <text evidence="4 19">Belongs to the CobS family.</text>
</comment>
<dbReference type="AlphaFoldDB" id="A0A2K8L1B9"/>
<keyword evidence="21" id="KW-1185">Reference proteome</keyword>
<evidence type="ECO:0000256" key="7">
    <source>
        <dbReference type="ARBA" id="ARBA00022475"/>
    </source>
</evidence>
<comment type="function">
    <text evidence="14 19">Joins adenosylcobinamide-GDP and alpha-ribazole to generate adenosylcobalamin (Ado-cobalamin). Also synthesizes adenosylcobalamin 5'-phosphate from adenosylcobinamide-GDP and alpha-ribazole 5'-phosphate.</text>
</comment>
<protein>
    <recommendedName>
        <fullName evidence="6 19">Adenosylcobinamide-GDP ribazoletransferase</fullName>
        <ecNumber evidence="5 19">2.7.8.26</ecNumber>
    </recommendedName>
    <alternativeName>
        <fullName evidence="16 19">Cobalamin synthase</fullName>
    </alternativeName>
    <alternativeName>
        <fullName evidence="15 19">Cobalamin-5'-phosphate synthase</fullName>
    </alternativeName>
</protein>
<evidence type="ECO:0000256" key="10">
    <source>
        <dbReference type="ARBA" id="ARBA00022692"/>
    </source>
</evidence>
<sequence>MPRGLILAFGFLTRLPMPQLAGFKEEELSSSALWFPLVGLSIGLLLLLAVWLGLSSSPWLAALLVVLLWTGITGALHLDGAADLADALGAAHREPERLLDVMKDPHTGTFGVVAIVAILLTKLVAVAWIVESPQIELWALLLIPAWARLGAIFWSQTLDAIAPGSGERFKWDVPEHALWGWGLLLFLMTWAAASLLFGVVALSALLLWREYLKCRLGGMTGDCLGAGIEYCECLMLLALGLL</sequence>
<comment type="pathway">
    <text evidence="3 19">Cofactor biosynthesis; adenosylcobalamin biosynthesis; adenosylcobalamin from cob(II)yrinate a,c-diamide: step 7/7.</text>
</comment>
<organism evidence="20 21">
    <name type="scientific">Mariprofundus aestuarium</name>
    <dbReference type="NCBI Taxonomy" id="1921086"/>
    <lineage>
        <taxon>Bacteria</taxon>
        <taxon>Pseudomonadati</taxon>
        <taxon>Pseudomonadota</taxon>
        <taxon>Candidatius Mariprofundia</taxon>
        <taxon>Mariprofundales</taxon>
        <taxon>Mariprofundaceae</taxon>
        <taxon>Mariprofundus</taxon>
    </lineage>
</organism>
<dbReference type="RefSeq" id="WP_100276702.1">
    <property type="nucleotide sequence ID" value="NZ_CP018799.1"/>
</dbReference>
<evidence type="ECO:0000256" key="5">
    <source>
        <dbReference type="ARBA" id="ARBA00013200"/>
    </source>
</evidence>
<evidence type="ECO:0000256" key="1">
    <source>
        <dbReference type="ARBA" id="ARBA00001946"/>
    </source>
</evidence>
<evidence type="ECO:0000256" key="19">
    <source>
        <dbReference type="HAMAP-Rule" id="MF_00719"/>
    </source>
</evidence>
<feature type="transmembrane region" description="Helical" evidence="19">
    <location>
        <begin position="59"/>
        <end position="78"/>
    </location>
</feature>
<evidence type="ECO:0000256" key="17">
    <source>
        <dbReference type="ARBA" id="ARBA00048623"/>
    </source>
</evidence>
<dbReference type="GO" id="GO:0009236">
    <property type="term" value="P:cobalamin biosynthetic process"/>
    <property type="evidence" value="ECO:0007669"/>
    <property type="project" value="UniProtKB-UniRule"/>
</dbReference>
<evidence type="ECO:0000256" key="14">
    <source>
        <dbReference type="ARBA" id="ARBA00025228"/>
    </source>
</evidence>
<dbReference type="InterPro" id="IPR003805">
    <property type="entry name" value="CobS"/>
</dbReference>
<feature type="transmembrane region" description="Helical" evidence="19">
    <location>
        <begin position="33"/>
        <end position="52"/>
    </location>
</feature>
<dbReference type="EMBL" id="CP018799">
    <property type="protein sequence ID" value="ATX78724.1"/>
    <property type="molecule type" value="Genomic_DNA"/>
</dbReference>
<comment type="catalytic activity">
    <reaction evidence="18 19">
        <text>alpha-ribazole 5'-phosphate + adenosylcob(III)inamide-GDP = adenosylcob(III)alamin 5'-phosphate + GMP + H(+)</text>
        <dbReference type="Rhea" id="RHEA:23560"/>
        <dbReference type="ChEBI" id="CHEBI:15378"/>
        <dbReference type="ChEBI" id="CHEBI:57918"/>
        <dbReference type="ChEBI" id="CHEBI:58115"/>
        <dbReference type="ChEBI" id="CHEBI:60487"/>
        <dbReference type="ChEBI" id="CHEBI:60493"/>
        <dbReference type="EC" id="2.7.8.26"/>
    </reaction>
</comment>
<keyword evidence="12 19" id="KW-1133">Transmembrane helix</keyword>
<evidence type="ECO:0000256" key="12">
    <source>
        <dbReference type="ARBA" id="ARBA00022989"/>
    </source>
</evidence>
<evidence type="ECO:0000256" key="4">
    <source>
        <dbReference type="ARBA" id="ARBA00010561"/>
    </source>
</evidence>
<dbReference type="HAMAP" id="MF_00719">
    <property type="entry name" value="CobS"/>
    <property type="match status" value="1"/>
</dbReference>